<dbReference type="InterPro" id="IPR003593">
    <property type="entry name" value="AAA+_ATPase"/>
</dbReference>
<dbReference type="SMART" id="SM00382">
    <property type="entry name" value="AAA"/>
    <property type="match status" value="1"/>
</dbReference>
<evidence type="ECO:0000256" key="12">
    <source>
        <dbReference type="ARBA" id="ARBA00038669"/>
    </source>
</evidence>
<keyword evidence="10" id="KW-0921">Nickel transport</keyword>
<keyword evidence="11" id="KW-0472">Membrane</keyword>
<feature type="compositionally biased region" description="Low complexity" evidence="16">
    <location>
        <begin position="42"/>
        <end position="52"/>
    </location>
</feature>
<dbReference type="PROSITE" id="PS00211">
    <property type="entry name" value="ABC_TRANSPORTER_1"/>
    <property type="match status" value="1"/>
</dbReference>
<dbReference type="GO" id="GO:0005886">
    <property type="term" value="C:plasma membrane"/>
    <property type="evidence" value="ECO:0007669"/>
    <property type="project" value="UniProtKB-SubCell"/>
</dbReference>
<evidence type="ECO:0000256" key="10">
    <source>
        <dbReference type="ARBA" id="ARBA00023112"/>
    </source>
</evidence>
<evidence type="ECO:0000256" key="6">
    <source>
        <dbReference type="ARBA" id="ARBA00022741"/>
    </source>
</evidence>
<keyword evidence="4" id="KW-1003">Cell membrane</keyword>
<keyword evidence="8" id="KW-1278">Translocase</keyword>
<evidence type="ECO:0000256" key="11">
    <source>
        <dbReference type="ARBA" id="ARBA00023136"/>
    </source>
</evidence>
<comment type="catalytic activity">
    <reaction evidence="15">
        <text>Ni(2+)(out) + ATP + H2O = Ni(2+)(in) + ADP + phosphate + H(+)</text>
        <dbReference type="Rhea" id="RHEA:15557"/>
        <dbReference type="ChEBI" id="CHEBI:15377"/>
        <dbReference type="ChEBI" id="CHEBI:15378"/>
        <dbReference type="ChEBI" id="CHEBI:30616"/>
        <dbReference type="ChEBI" id="CHEBI:43474"/>
        <dbReference type="ChEBI" id="CHEBI:49786"/>
        <dbReference type="ChEBI" id="CHEBI:456216"/>
        <dbReference type="EC" id="7.2.2.11"/>
    </reaction>
    <physiologicalReaction direction="left-to-right" evidence="15">
        <dbReference type="Rhea" id="RHEA:15558"/>
    </physiologicalReaction>
</comment>
<dbReference type="PANTHER" id="PTHR43297">
    <property type="entry name" value="OLIGOPEPTIDE TRANSPORT ATP-BINDING PROTEIN APPD"/>
    <property type="match status" value="1"/>
</dbReference>
<dbReference type="SUPFAM" id="SSF52540">
    <property type="entry name" value="P-loop containing nucleoside triphosphate hydrolases"/>
    <property type="match status" value="1"/>
</dbReference>
<comment type="similarity">
    <text evidence="2">Belongs to the ABC transporter superfamily.</text>
</comment>
<proteinExistence type="inferred from homology"/>
<dbReference type="EMBL" id="WSRR01000015">
    <property type="protein sequence ID" value="MVX61195.1"/>
    <property type="molecule type" value="Genomic_DNA"/>
</dbReference>
<evidence type="ECO:0000256" key="1">
    <source>
        <dbReference type="ARBA" id="ARBA00004202"/>
    </source>
</evidence>
<comment type="subunit">
    <text evidence="12">The complex is composed of two ATP-binding proteins (NikD and NikE), two transmembrane proteins (NikB and NikC) and a solute-binding protein (NikA).</text>
</comment>
<name>A0A6N8JMW0_9ACTN</name>
<feature type="domain" description="ABC transporter" evidence="17">
    <location>
        <begin position="117"/>
        <end position="363"/>
    </location>
</feature>
<keyword evidence="19" id="KW-1185">Reference proteome</keyword>
<evidence type="ECO:0000313" key="18">
    <source>
        <dbReference type="EMBL" id="MVX61195.1"/>
    </source>
</evidence>
<evidence type="ECO:0000256" key="14">
    <source>
        <dbReference type="ARBA" id="ARBA00044143"/>
    </source>
</evidence>
<keyword evidence="7 18" id="KW-0067">ATP-binding</keyword>
<feature type="region of interest" description="Disordered" evidence="16">
    <location>
        <begin position="1"/>
        <end position="52"/>
    </location>
</feature>
<keyword evidence="9" id="KW-0406">Ion transport</keyword>
<protein>
    <recommendedName>
        <fullName evidence="14">Nickel import system ATP-binding protein NikD</fullName>
        <ecNumber evidence="13">7.2.2.11</ecNumber>
    </recommendedName>
</protein>
<reference evidence="18 19" key="1">
    <citation type="submission" date="2019-12" db="EMBL/GenBank/DDBJ databases">
        <title>Microbes associate with the intestines of laboratory mice.</title>
        <authorList>
            <person name="Navarre W."/>
            <person name="Wong E."/>
        </authorList>
    </citation>
    <scope>NUCLEOTIDE SEQUENCE [LARGE SCALE GENOMIC DNA]</scope>
    <source>
        <strain evidence="18 19">NM66_B29</strain>
    </source>
</reference>
<evidence type="ECO:0000256" key="15">
    <source>
        <dbReference type="ARBA" id="ARBA00048610"/>
    </source>
</evidence>
<dbReference type="InterPro" id="IPR017871">
    <property type="entry name" value="ABC_transporter-like_CS"/>
</dbReference>
<dbReference type="InterPro" id="IPR027417">
    <property type="entry name" value="P-loop_NTPase"/>
</dbReference>
<dbReference type="OrthoDB" id="8036461at2"/>
<sequence length="386" mass="41808">MPWDPACASWSIPPAPRNRGAMMTNETPKVRKSRAMVEPREAPAAPEGPAVPEAHESLDHQRSAMHHHHSHAADSRHACGHHLLTVEDLSVAFRMYDETAAEAARTEKAGEAEEAPGRRPSAWRRYLGAPQREVEVIHQLNLSVHEGEIVAVVGASGSGKTLLADAVLGLFEPNALVRGRIWFDGQPMDAAALAAERGRGIALMPQSVASLDPLMRVGRQVEGAPRGRRAARRADARRRAERRRELFARYGLNEGVARLFPHELSGGMARRVLLCCALMGNPKLIVADEPTPGLDLDLAVRALADLRAFADGGGGVMLITHDIELALTVADRVAVFRDGTVVEETAVASFADPALLAHPFSRQLWHALPEHDFAVTDTAVERGVPC</sequence>
<evidence type="ECO:0000256" key="13">
    <source>
        <dbReference type="ARBA" id="ARBA00039098"/>
    </source>
</evidence>
<evidence type="ECO:0000256" key="9">
    <source>
        <dbReference type="ARBA" id="ARBA00023065"/>
    </source>
</evidence>
<dbReference type="GO" id="GO:0016887">
    <property type="term" value="F:ATP hydrolysis activity"/>
    <property type="evidence" value="ECO:0007669"/>
    <property type="project" value="InterPro"/>
</dbReference>
<evidence type="ECO:0000256" key="3">
    <source>
        <dbReference type="ARBA" id="ARBA00022448"/>
    </source>
</evidence>
<accession>A0A6N8JMW0</accession>
<evidence type="ECO:0000256" key="8">
    <source>
        <dbReference type="ARBA" id="ARBA00022967"/>
    </source>
</evidence>
<evidence type="ECO:0000259" key="17">
    <source>
        <dbReference type="PROSITE" id="PS50893"/>
    </source>
</evidence>
<evidence type="ECO:0000256" key="2">
    <source>
        <dbReference type="ARBA" id="ARBA00005417"/>
    </source>
</evidence>
<dbReference type="Pfam" id="PF00005">
    <property type="entry name" value="ABC_tran"/>
    <property type="match status" value="1"/>
</dbReference>
<evidence type="ECO:0000313" key="19">
    <source>
        <dbReference type="Proteomes" id="UP000463388"/>
    </source>
</evidence>
<evidence type="ECO:0000256" key="16">
    <source>
        <dbReference type="SAM" id="MobiDB-lite"/>
    </source>
</evidence>
<dbReference type="Proteomes" id="UP000463388">
    <property type="component" value="Unassembled WGS sequence"/>
</dbReference>
<dbReference type="PROSITE" id="PS50893">
    <property type="entry name" value="ABC_TRANSPORTER_2"/>
    <property type="match status" value="1"/>
</dbReference>
<dbReference type="AlphaFoldDB" id="A0A6N8JMW0"/>
<dbReference type="InterPro" id="IPR003439">
    <property type="entry name" value="ABC_transporter-like_ATP-bd"/>
</dbReference>
<gene>
    <name evidence="18" type="ORF">GKZ27_06980</name>
</gene>
<dbReference type="EC" id="7.2.2.11" evidence="13"/>
<keyword evidence="6" id="KW-0547">Nucleotide-binding</keyword>
<dbReference type="InterPro" id="IPR050388">
    <property type="entry name" value="ABC_Ni/Peptide_Import"/>
</dbReference>
<comment type="subcellular location">
    <subcellularLocation>
        <location evidence="1">Cell membrane</location>
        <topology evidence="1">Peripheral membrane protein</topology>
    </subcellularLocation>
</comment>
<organism evidence="18 19">
    <name type="scientific">Adlercreutzia mucosicola</name>
    <dbReference type="NCBI Taxonomy" id="580026"/>
    <lineage>
        <taxon>Bacteria</taxon>
        <taxon>Bacillati</taxon>
        <taxon>Actinomycetota</taxon>
        <taxon>Coriobacteriia</taxon>
        <taxon>Eggerthellales</taxon>
        <taxon>Eggerthellaceae</taxon>
        <taxon>Adlercreutzia</taxon>
    </lineage>
</organism>
<evidence type="ECO:0000256" key="5">
    <source>
        <dbReference type="ARBA" id="ARBA00022596"/>
    </source>
</evidence>
<keyword evidence="3" id="KW-0813">Transport</keyword>
<comment type="caution">
    <text evidence="18">The sequence shown here is derived from an EMBL/GenBank/DDBJ whole genome shotgun (WGS) entry which is preliminary data.</text>
</comment>
<evidence type="ECO:0000256" key="7">
    <source>
        <dbReference type="ARBA" id="ARBA00022840"/>
    </source>
</evidence>
<dbReference type="Gene3D" id="3.40.50.300">
    <property type="entry name" value="P-loop containing nucleotide triphosphate hydrolases"/>
    <property type="match status" value="1"/>
</dbReference>
<dbReference type="PANTHER" id="PTHR43297:SF13">
    <property type="entry name" value="NICKEL ABC TRANSPORTER, ATP-BINDING PROTEIN"/>
    <property type="match status" value="1"/>
</dbReference>
<evidence type="ECO:0000256" key="4">
    <source>
        <dbReference type="ARBA" id="ARBA00022475"/>
    </source>
</evidence>
<dbReference type="GO" id="GO:0015413">
    <property type="term" value="F:ABC-type nickel transporter activity"/>
    <property type="evidence" value="ECO:0007669"/>
    <property type="project" value="UniProtKB-EC"/>
</dbReference>
<dbReference type="GO" id="GO:0005524">
    <property type="term" value="F:ATP binding"/>
    <property type="evidence" value="ECO:0007669"/>
    <property type="project" value="UniProtKB-KW"/>
</dbReference>
<keyword evidence="5" id="KW-0533">Nickel</keyword>